<evidence type="ECO:0000256" key="1">
    <source>
        <dbReference type="PROSITE-ProRule" id="PRU01360"/>
    </source>
</evidence>
<keyword evidence="4" id="KW-0675">Receptor</keyword>
<protein>
    <submittedName>
        <fullName evidence="4">TonB-dependent receptor</fullName>
    </submittedName>
</protein>
<feature type="domain" description="TonB-dependent receptor plug" evidence="3">
    <location>
        <begin position="135"/>
        <end position="240"/>
    </location>
</feature>
<dbReference type="SUPFAM" id="SSF56935">
    <property type="entry name" value="Porins"/>
    <property type="match status" value="1"/>
</dbReference>
<keyword evidence="1" id="KW-0812">Transmembrane</keyword>
<evidence type="ECO:0000313" key="4">
    <source>
        <dbReference type="EMBL" id="MBO3269173.1"/>
    </source>
</evidence>
<sequence length="1029" mass="111781">MKKNVRYLQQIALPSLLCCLPMTLAAAAPPVARTATHDAVEVADVALSGRVVDETGTGLPGVNVVVKGTSNGTQTDADGRYTLTVPDNATVVFSFVGYTSQEVAVNGRTSVNISLAPDAQTLNDVVVVGYLTQKREDVTGSVATTTGTEVRRAPVATVTEAIQGRLPGVQVTNSGVPGQSPTVNIRGIGSINNGSSPLYVVDGLWTFDIRDFNPQDVETVQVLKDAASLAAYGASGANGVIIITTRRGRSGETKVNLSASGGPQVIGRTYDLVGADRWREINNQSYDNAGLARQPFAATDNGVNTDWQKELLQHGSVQNYDLGFSGGGPNSNFLISAGYFNQKGIIEGPKFERYSLRVNSGFTKGKLKVGESLLLTRANQTRLNGVPFNDVLRMLPVIPVYNEDNPGGYGFGNTNASTFGTNPIALQNLLNDTNTQNHLQGSVFGEFSFTNFLRYRLNLATDYYAFHDQAKRQYGQWRQNDPLNPSSFAENQGSRFFGLAENTLTFDKSFGLHNVTAVAGYSEQRTDYSLTRGINYGYGTGPTYYWALEAGTQNPAVEGNQYTFTKRSYFGQVTYDYDQRYLLTGAYRRDGSSRFDPANRYGNFYAASAGWRISKEHFFENIGSSISNLKLRASYGSLGNDQLNGPYGASYLTTAAINTNVNYPFGPTQTIVNGKIQTQLPSLRIGWEERRTTNVGLDMGLLEDRLTLSADYYVAQTRQALVNPVPPIFLGNAGTDPYQRIGRLENSGFELNVGYSDTRSAFTYGASANLTTIRNRVEQLGGNGQIYQAGPNGAARTEVGYEIGSFYLYQYDGVFQTADEVAASAQPEASPGDARYRDINNDGIINDLDRVHVGRVFPKIQYGVNLTAGYANFDIAALFQGVQGNDVLNVGKWWVDRGDDNSNYRRDYNPWTLENPTNTPRAVKSGGGGAGAYSAANNSRINSTRWLENGSYLRLKNLQIGYNVPQTALNKVKGIGSVRVYLTGQNVFTITKYSGYDPETPGGGSLARGIDDGTYPVVRSYTAGIQLGF</sequence>
<dbReference type="NCBIfam" id="TIGR04057">
    <property type="entry name" value="SusC_RagA_signa"/>
    <property type="match status" value="1"/>
</dbReference>
<dbReference type="InterPro" id="IPR039426">
    <property type="entry name" value="TonB-dep_rcpt-like"/>
</dbReference>
<evidence type="ECO:0000256" key="2">
    <source>
        <dbReference type="SAM" id="SignalP"/>
    </source>
</evidence>
<dbReference type="Proteomes" id="UP000670527">
    <property type="component" value="Unassembled WGS sequence"/>
</dbReference>
<evidence type="ECO:0000259" key="3">
    <source>
        <dbReference type="Pfam" id="PF07715"/>
    </source>
</evidence>
<dbReference type="InterPro" id="IPR023997">
    <property type="entry name" value="TonB-dep_OMP_SusC/RagA_CS"/>
</dbReference>
<keyword evidence="1" id="KW-1134">Transmembrane beta strand</keyword>
<feature type="signal peptide" evidence="2">
    <location>
        <begin position="1"/>
        <end position="27"/>
    </location>
</feature>
<dbReference type="Pfam" id="PF13715">
    <property type="entry name" value="CarbopepD_reg_2"/>
    <property type="match status" value="1"/>
</dbReference>
<dbReference type="Gene3D" id="2.60.40.1120">
    <property type="entry name" value="Carboxypeptidase-like, regulatory domain"/>
    <property type="match status" value="1"/>
</dbReference>
<dbReference type="EMBL" id="JAGETX010000001">
    <property type="protein sequence ID" value="MBO3269173.1"/>
    <property type="molecule type" value="Genomic_DNA"/>
</dbReference>
<dbReference type="InterPro" id="IPR012910">
    <property type="entry name" value="Plug_dom"/>
</dbReference>
<dbReference type="InterPro" id="IPR023996">
    <property type="entry name" value="TonB-dep_OMP_SusC/RagA"/>
</dbReference>
<dbReference type="Pfam" id="PF07715">
    <property type="entry name" value="Plug"/>
    <property type="match status" value="1"/>
</dbReference>
<keyword evidence="2" id="KW-0732">Signal</keyword>
<dbReference type="InterPro" id="IPR037066">
    <property type="entry name" value="Plug_dom_sf"/>
</dbReference>
<keyword evidence="1" id="KW-0813">Transport</keyword>
<name>A0ABS3T7H1_9BACT</name>
<keyword evidence="1" id="KW-0472">Membrane</keyword>
<dbReference type="SUPFAM" id="SSF49464">
    <property type="entry name" value="Carboxypeptidase regulatory domain-like"/>
    <property type="match status" value="1"/>
</dbReference>
<dbReference type="RefSeq" id="WP_208305962.1">
    <property type="nucleotide sequence ID" value="NZ_JAGETX010000001.1"/>
</dbReference>
<dbReference type="InterPro" id="IPR008969">
    <property type="entry name" value="CarboxyPept-like_regulatory"/>
</dbReference>
<proteinExistence type="inferred from homology"/>
<dbReference type="Gene3D" id="2.170.130.10">
    <property type="entry name" value="TonB-dependent receptor, plug domain"/>
    <property type="match status" value="1"/>
</dbReference>
<comment type="similarity">
    <text evidence="1">Belongs to the TonB-dependent receptor family.</text>
</comment>
<accession>A0ABS3T7H1</accession>
<reference evidence="4 5" key="1">
    <citation type="submission" date="2021-03" db="EMBL/GenBank/DDBJ databases">
        <authorList>
            <person name="Kim M.K."/>
        </authorList>
    </citation>
    <scope>NUCLEOTIDE SEQUENCE [LARGE SCALE GENOMIC DNA]</scope>
    <source>
        <strain evidence="4 5">BT507</strain>
    </source>
</reference>
<keyword evidence="1" id="KW-0998">Cell outer membrane</keyword>
<keyword evidence="5" id="KW-1185">Reference proteome</keyword>
<organism evidence="4 5">
    <name type="scientific">Hymenobacter defluvii</name>
    <dbReference type="NCBI Taxonomy" id="2054411"/>
    <lineage>
        <taxon>Bacteria</taxon>
        <taxon>Pseudomonadati</taxon>
        <taxon>Bacteroidota</taxon>
        <taxon>Cytophagia</taxon>
        <taxon>Cytophagales</taxon>
        <taxon>Hymenobacteraceae</taxon>
        <taxon>Hymenobacter</taxon>
    </lineage>
</organism>
<comment type="caution">
    <text evidence="4">The sequence shown here is derived from an EMBL/GenBank/DDBJ whole genome shotgun (WGS) entry which is preliminary data.</text>
</comment>
<evidence type="ECO:0000313" key="5">
    <source>
        <dbReference type="Proteomes" id="UP000670527"/>
    </source>
</evidence>
<comment type="subcellular location">
    <subcellularLocation>
        <location evidence="1">Cell outer membrane</location>
        <topology evidence="1">Multi-pass membrane protein</topology>
    </subcellularLocation>
</comment>
<feature type="chain" id="PRO_5046464309" evidence="2">
    <location>
        <begin position="28"/>
        <end position="1029"/>
    </location>
</feature>
<gene>
    <name evidence="4" type="ORF">J4D97_00815</name>
</gene>
<dbReference type="PROSITE" id="PS52016">
    <property type="entry name" value="TONB_DEPENDENT_REC_3"/>
    <property type="match status" value="1"/>
</dbReference>
<dbReference type="NCBIfam" id="TIGR04056">
    <property type="entry name" value="OMP_RagA_SusC"/>
    <property type="match status" value="1"/>
</dbReference>